<dbReference type="EMBL" id="KZ824635">
    <property type="protein sequence ID" value="RAK78976.1"/>
    <property type="molecule type" value="Genomic_DNA"/>
</dbReference>
<comment type="similarity">
    <text evidence="1">Belongs to the trichodiene synthase family.</text>
</comment>
<dbReference type="Gene3D" id="1.10.600.10">
    <property type="entry name" value="Farnesyl Diphosphate Synthase"/>
    <property type="match status" value="1"/>
</dbReference>
<dbReference type="RefSeq" id="XP_040802986.1">
    <property type="nucleotide sequence ID" value="XM_040948499.1"/>
</dbReference>
<dbReference type="Pfam" id="PF06330">
    <property type="entry name" value="TRI5"/>
    <property type="match status" value="1"/>
</dbReference>
<protein>
    <submittedName>
        <fullName evidence="3">Terpenoid synthase</fullName>
    </submittedName>
</protein>
<dbReference type="GO" id="GO:0016838">
    <property type="term" value="F:carbon-oxygen lyase activity, acting on phosphates"/>
    <property type="evidence" value="ECO:0007669"/>
    <property type="project" value="InterPro"/>
</dbReference>
<reference evidence="3 4" key="1">
    <citation type="submission" date="2018-02" db="EMBL/GenBank/DDBJ databases">
        <title>The genomes of Aspergillus section Nigri reveals drivers in fungal speciation.</title>
        <authorList>
            <consortium name="DOE Joint Genome Institute"/>
            <person name="Vesth T.C."/>
            <person name="Nybo J."/>
            <person name="Theobald S."/>
            <person name="Brandl J."/>
            <person name="Frisvad J.C."/>
            <person name="Nielsen K.F."/>
            <person name="Lyhne E.K."/>
            <person name="Kogle M.E."/>
            <person name="Kuo A."/>
            <person name="Riley R."/>
            <person name="Clum A."/>
            <person name="Nolan M."/>
            <person name="Lipzen A."/>
            <person name="Salamov A."/>
            <person name="Henrissat B."/>
            <person name="Wiebenga A."/>
            <person name="De vries R.P."/>
            <person name="Grigoriev I.V."/>
            <person name="Mortensen U.H."/>
            <person name="Andersen M.R."/>
            <person name="Baker S.E."/>
        </authorList>
    </citation>
    <scope>NUCLEOTIDE SEQUENCE [LARGE SCALE GENOMIC DNA]</scope>
    <source>
        <strain evidence="3 4">CBS 313.89</strain>
    </source>
</reference>
<organism evidence="3 4">
    <name type="scientific">Aspergillus fijiensis CBS 313.89</name>
    <dbReference type="NCBI Taxonomy" id="1448319"/>
    <lineage>
        <taxon>Eukaryota</taxon>
        <taxon>Fungi</taxon>
        <taxon>Dikarya</taxon>
        <taxon>Ascomycota</taxon>
        <taxon>Pezizomycotina</taxon>
        <taxon>Eurotiomycetes</taxon>
        <taxon>Eurotiomycetidae</taxon>
        <taxon>Eurotiales</taxon>
        <taxon>Aspergillaceae</taxon>
        <taxon>Aspergillus</taxon>
    </lineage>
</organism>
<dbReference type="VEuPathDB" id="FungiDB:BO72DRAFT_494813"/>
<evidence type="ECO:0000313" key="3">
    <source>
        <dbReference type="EMBL" id="RAK78976.1"/>
    </source>
</evidence>
<dbReference type="InterPro" id="IPR008949">
    <property type="entry name" value="Isoprenoid_synthase_dom_sf"/>
</dbReference>
<keyword evidence="4" id="KW-1185">Reference proteome</keyword>
<proteinExistence type="inferred from homology"/>
<dbReference type="GeneID" id="63865832"/>
<sequence>MTSSVSQAFDRSVSHDEFAQLAKRWKDYFKIDSSTNLEPDFMKLKEIILPDCLSIAHDNAAMADRYATFATNVALTFYPLHPWDLKILTALYTAAFISLDDQILDMRHDVQLFRTRLLRGESQPQASLALFARTLTQMEPHYGTFTMDLLVASTIESIASQGLESSGHVYHPDRISDDFSRYFRWMTGFAQPYGLFLPARHLFPDQPVETVEALLLGVMPEIAQLAHGINDVLSFYKESVVGPERANFIYMGAAKRGIAPLAMLEEFTWELFTSYEAVMRRLEVNPQLRDVFRLWIHGETLFHYIDPRYRLMEVELSG</sequence>
<dbReference type="Proteomes" id="UP000249789">
    <property type="component" value="Unassembled WGS sequence"/>
</dbReference>
<dbReference type="SUPFAM" id="SSF48576">
    <property type="entry name" value="Terpenoid synthases"/>
    <property type="match status" value="1"/>
</dbReference>
<keyword evidence="2" id="KW-0456">Lyase</keyword>
<dbReference type="InterPro" id="IPR024652">
    <property type="entry name" value="Trichodiene_synth"/>
</dbReference>
<evidence type="ECO:0000256" key="1">
    <source>
        <dbReference type="ARBA" id="ARBA00007946"/>
    </source>
</evidence>
<dbReference type="AlphaFoldDB" id="A0A8G1W134"/>
<gene>
    <name evidence="3" type="ORF">BO72DRAFT_494813</name>
</gene>
<evidence type="ECO:0000256" key="2">
    <source>
        <dbReference type="ARBA" id="ARBA00023239"/>
    </source>
</evidence>
<evidence type="ECO:0000313" key="4">
    <source>
        <dbReference type="Proteomes" id="UP000249789"/>
    </source>
</evidence>
<accession>A0A8G1W134</accession>
<dbReference type="OrthoDB" id="2998174at2759"/>
<name>A0A8G1W134_9EURO</name>